<dbReference type="Proteomes" id="UP000499080">
    <property type="component" value="Unassembled WGS sequence"/>
</dbReference>
<gene>
    <name evidence="1" type="ORF">AVEN_124438_1</name>
</gene>
<keyword evidence="2" id="KW-1185">Reference proteome</keyword>
<proteinExistence type="predicted"/>
<sequence>MRGKVQDNPQRSAPQIAADLKADYNIEVAPQTDSDLDLEMIRVNVGTQSHVQGTTVEEFVSSGCWHYYSMKHPSHAMEKRNIARFTLSERMIFR</sequence>
<evidence type="ECO:0000313" key="1">
    <source>
        <dbReference type="EMBL" id="GBM69652.1"/>
    </source>
</evidence>
<dbReference type="AlphaFoldDB" id="A0A4Y2HWN9"/>
<evidence type="ECO:0000313" key="2">
    <source>
        <dbReference type="Proteomes" id="UP000499080"/>
    </source>
</evidence>
<protein>
    <submittedName>
        <fullName evidence="1">Uncharacterized protein</fullName>
    </submittedName>
</protein>
<dbReference type="EMBL" id="BGPR01002207">
    <property type="protein sequence ID" value="GBM69652.1"/>
    <property type="molecule type" value="Genomic_DNA"/>
</dbReference>
<reference evidence="1 2" key="1">
    <citation type="journal article" date="2019" name="Sci. Rep.">
        <title>Orb-weaving spider Araneus ventricosus genome elucidates the spidroin gene catalogue.</title>
        <authorList>
            <person name="Kono N."/>
            <person name="Nakamura H."/>
            <person name="Ohtoshi R."/>
            <person name="Moran D.A.P."/>
            <person name="Shinohara A."/>
            <person name="Yoshida Y."/>
            <person name="Fujiwara M."/>
            <person name="Mori M."/>
            <person name="Tomita M."/>
            <person name="Arakawa K."/>
        </authorList>
    </citation>
    <scope>NUCLEOTIDE SEQUENCE [LARGE SCALE GENOMIC DNA]</scope>
</reference>
<name>A0A4Y2HWN9_ARAVE</name>
<comment type="caution">
    <text evidence="1">The sequence shown here is derived from an EMBL/GenBank/DDBJ whole genome shotgun (WGS) entry which is preliminary data.</text>
</comment>
<accession>A0A4Y2HWN9</accession>
<organism evidence="1 2">
    <name type="scientific">Araneus ventricosus</name>
    <name type="common">Orbweaver spider</name>
    <name type="synonym">Epeira ventricosa</name>
    <dbReference type="NCBI Taxonomy" id="182803"/>
    <lineage>
        <taxon>Eukaryota</taxon>
        <taxon>Metazoa</taxon>
        <taxon>Ecdysozoa</taxon>
        <taxon>Arthropoda</taxon>
        <taxon>Chelicerata</taxon>
        <taxon>Arachnida</taxon>
        <taxon>Araneae</taxon>
        <taxon>Araneomorphae</taxon>
        <taxon>Entelegynae</taxon>
        <taxon>Araneoidea</taxon>
        <taxon>Araneidae</taxon>
        <taxon>Araneus</taxon>
    </lineage>
</organism>